<gene>
    <name evidence="1" type="ORF">CRG98_008539</name>
</gene>
<dbReference type="EMBL" id="PGOL01000407">
    <property type="protein sequence ID" value="PKI71074.1"/>
    <property type="molecule type" value="Genomic_DNA"/>
</dbReference>
<evidence type="ECO:0000313" key="1">
    <source>
        <dbReference type="EMBL" id="PKI71074.1"/>
    </source>
</evidence>
<reference evidence="1 2" key="1">
    <citation type="submission" date="2017-11" db="EMBL/GenBank/DDBJ databases">
        <title>De-novo sequencing of pomegranate (Punica granatum L.) genome.</title>
        <authorList>
            <person name="Akparov Z."/>
            <person name="Amiraslanov A."/>
            <person name="Hajiyeva S."/>
            <person name="Abbasov M."/>
            <person name="Kaur K."/>
            <person name="Hamwieh A."/>
            <person name="Solovyev V."/>
            <person name="Salamov A."/>
            <person name="Braich B."/>
            <person name="Kosarev P."/>
            <person name="Mahmoud A."/>
            <person name="Hajiyev E."/>
            <person name="Babayeva S."/>
            <person name="Izzatullayeva V."/>
            <person name="Mammadov A."/>
            <person name="Mammadov A."/>
            <person name="Sharifova S."/>
            <person name="Ojaghi J."/>
            <person name="Eynullazada K."/>
            <person name="Bayramov B."/>
            <person name="Abdulazimova A."/>
            <person name="Shahmuradov I."/>
        </authorList>
    </citation>
    <scope>NUCLEOTIDE SEQUENCE [LARGE SCALE GENOMIC DNA]</scope>
    <source>
        <strain evidence="2">cv. AG2017</strain>
        <tissue evidence="1">Leaf</tissue>
    </source>
</reference>
<accession>A0A2I0KRF6</accession>
<name>A0A2I0KRF6_PUNGR</name>
<dbReference type="AlphaFoldDB" id="A0A2I0KRF6"/>
<protein>
    <submittedName>
        <fullName evidence="1">Uncharacterized protein</fullName>
    </submittedName>
</protein>
<proteinExistence type="predicted"/>
<sequence>MALTAKVTNGVRAAGNLCWGWVVGGDSPTPPIWGIAVPYLTEILKIEGGDIPTGPAPIWEFCQQGSPKLRYWGHTICR</sequence>
<dbReference type="Proteomes" id="UP000233551">
    <property type="component" value="Unassembled WGS sequence"/>
</dbReference>
<comment type="caution">
    <text evidence="1">The sequence shown here is derived from an EMBL/GenBank/DDBJ whole genome shotgun (WGS) entry which is preliminary data.</text>
</comment>
<keyword evidence="2" id="KW-1185">Reference proteome</keyword>
<evidence type="ECO:0000313" key="2">
    <source>
        <dbReference type="Proteomes" id="UP000233551"/>
    </source>
</evidence>
<organism evidence="1 2">
    <name type="scientific">Punica granatum</name>
    <name type="common">Pomegranate</name>
    <dbReference type="NCBI Taxonomy" id="22663"/>
    <lineage>
        <taxon>Eukaryota</taxon>
        <taxon>Viridiplantae</taxon>
        <taxon>Streptophyta</taxon>
        <taxon>Embryophyta</taxon>
        <taxon>Tracheophyta</taxon>
        <taxon>Spermatophyta</taxon>
        <taxon>Magnoliopsida</taxon>
        <taxon>eudicotyledons</taxon>
        <taxon>Gunneridae</taxon>
        <taxon>Pentapetalae</taxon>
        <taxon>rosids</taxon>
        <taxon>malvids</taxon>
        <taxon>Myrtales</taxon>
        <taxon>Lythraceae</taxon>
        <taxon>Punica</taxon>
    </lineage>
</organism>